<gene>
    <name evidence="2" type="ORF">TH5_16060</name>
</gene>
<keyword evidence="1" id="KW-0812">Transmembrane</keyword>
<evidence type="ECO:0000313" key="2">
    <source>
        <dbReference type="EMBL" id="RCK05055.1"/>
    </source>
</evidence>
<keyword evidence="1" id="KW-1133">Transmembrane helix</keyword>
<keyword evidence="3" id="KW-1185">Reference proteome</keyword>
<evidence type="ECO:0000256" key="1">
    <source>
        <dbReference type="SAM" id="Phobius"/>
    </source>
</evidence>
<evidence type="ECO:0000313" key="3">
    <source>
        <dbReference type="Proteomes" id="UP000252419"/>
    </source>
</evidence>
<comment type="caution">
    <text evidence="2">The sequence shown here is derived from an EMBL/GenBank/DDBJ whole genome shotgun (WGS) entry which is preliminary data.</text>
</comment>
<proteinExistence type="predicted"/>
<sequence length="126" mass="13137">MLKAVLIFDAVTCFAFGLLLCLGGGLLASHFGLPADLLIYAGIILFPCSVLMFVTAKHARPALALVWLIILGNLGWVLASITILVLPIGTPTVIGYGFVSAQALAVLGIAALEYRAIAQHSLSSTT</sequence>
<accession>A0A367U9R8</accession>
<dbReference type="AlphaFoldDB" id="A0A367U9R8"/>
<name>A0A367U9R8_9PROT</name>
<feature type="transmembrane region" description="Helical" evidence="1">
    <location>
        <begin position="38"/>
        <end position="56"/>
    </location>
</feature>
<keyword evidence="1" id="KW-0472">Membrane</keyword>
<dbReference type="EMBL" id="JPWA01000020">
    <property type="protein sequence ID" value="RCK05055.1"/>
    <property type="molecule type" value="Genomic_DNA"/>
</dbReference>
<reference evidence="2 3" key="1">
    <citation type="submission" date="2014-07" db="EMBL/GenBank/DDBJ databases">
        <title>Draft genome sequence of Thalassospira xianhensis P-4 (MCCC 1A02616).</title>
        <authorList>
            <person name="Lai Q."/>
            <person name="Shao Z."/>
        </authorList>
    </citation>
    <scope>NUCLEOTIDE SEQUENCE [LARGE SCALE GENOMIC DNA]</scope>
    <source>
        <strain evidence="2 3">MCCC 1A02616</strain>
    </source>
</reference>
<protein>
    <submittedName>
        <fullName evidence="2">Uncharacterized protein</fullName>
    </submittedName>
</protein>
<dbReference type="Proteomes" id="UP000252419">
    <property type="component" value="Unassembled WGS sequence"/>
</dbReference>
<feature type="transmembrane region" description="Helical" evidence="1">
    <location>
        <begin position="63"/>
        <end position="88"/>
    </location>
</feature>
<organism evidence="2 3">
    <name type="scientific">Thalassospira xianhensis MCCC 1A02616</name>
    <dbReference type="NCBI Taxonomy" id="1177929"/>
    <lineage>
        <taxon>Bacteria</taxon>
        <taxon>Pseudomonadati</taxon>
        <taxon>Pseudomonadota</taxon>
        <taxon>Alphaproteobacteria</taxon>
        <taxon>Rhodospirillales</taxon>
        <taxon>Thalassospiraceae</taxon>
        <taxon>Thalassospira</taxon>
    </lineage>
</organism>
<feature type="transmembrane region" description="Helical" evidence="1">
    <location>
        <begin position="94"/>
        <end position="114"/>
    </location>
</feature>